<evidence type="ECO:0000313" key="8">
    <source>
        <dbReference type="Proteomes" id="UP000798488"/>
    </source>
</evidence>
<dbReference type="Pfam" id="PF01979">
    <property type="entry name" value="Amidohydro_1"/>
    <property type="match status" value="1"/>
</dbReference>
<dbReference type="EC" id="3.5.4.2" evidence="2"/>
<accession>A0A9D2WQK6</accession>
<dbReference type="EMBL" id="LSRS01000003">
    <property type="protein sequence ID" value="KAF1085755.1"/>
    <property type="molecule type" value="Genomic_DNA"/>
</dbReference>
<comment type="similarity">
    <text evidence="1">Belongs to the metallo-dependent hydrolases superfamily. Adenine deaminase family.</text>
</comment>
<keyword evidence="8" id="KW-1185">Reference proteome</keyword>
<name>A0A9D2WQK6_9FIRM</name>
<dbReference type="PANTHER" id="PTHR11113:SF2">
    <property type="entry name" value="ADENINE DEAMINASE"/>
    <property type="match status" value="1"/>
</dbReference>
<dbReference type="PANTHER" id="PTHR11113">
    <property type="entry name" value="N-ACETYLGLUCOSAMINE-6-PHOSPHATE DEACETYLASE"/>
    <property type="match status" value="1"/>
</dbReference>
<protein>
    <recommendedName>
        <fullName evidence="2">adenine deaminase</fullName>
        <ecNumber evidence="2">3.5.4.2</ecNumber>
    </recommendedName>
</protein>
<dbReference type="SUPFAM" id="SSF51556">
    <property type="entry name" value="Metallo-dependent hydrolases"/>
    <property type="match status" value="1"/>
</dbReference>
<dbReference type="Proteomes" id="UP000798488">
    <property type="component" value="Unassembled WGS sequence"/>
</dbReference>
<dbReference type="InterPro" id="IPR026912">
    <property type="entry name" value="Adenine_deam_C"/>
</dbReference>
<evidence type="ECO:0000313" key="7">
    <source>
        <dbReference type="EMBL" id="KAF1085755.1"/>
    </source>
</evidence>
<dbReference type="InterPro" id="IPR032466">
    <property type="entry name" value="Metal_Hydrolase"/>
</dbReference>
<comment type="catalytic activity">
    <reaction evidence="4">
        <text>adenine + H2O + H(+) = hypoxanthine + NH4(+)</text>
        <dbReference type="Rhea" id="RHEA:23688"/>
        <dbReference type="ChEBI" id="CHEBI:15377"/>
        <dbReference type="ChEBI" id="CHEBI:15378"/>
        <dbReference type="ChEBI" id="CHEBI:16708"/>
        <dbReference type="ChEBI" id="CHEBI:17368"/>
        <dbReference type="ChEBI" id="CHEBI:28938"/>
        <dbReference type="EC" id="3.5.4.2"/>
    </reaction>
</comment>
<keyword evidence="3 7" id="KW-0378">Hydrolase</keyword>
<dbReference type="GO" id="GO:0000034">
    <property type="term" value="F:adenine deaminase activity"/>
    <property type="evidence" value="ECO:0007669"/>
    <property type="project" value="UniProtKB-EC"/>
</dbReference>
<reference evidence="7" key="1">
    <citation type="submission" date="2016-02" db="EMBL/GenBank/DDBJ databases">
        <title>Draft Genome Sequence of Sporotomaculum syntrophicum Strain FB, a Syntrophic Benzoate Degrader.</title>
        <authorList>
            <person name="Nobu M.K."/>
            <person name="Narihiro T."/>
            <person name="Qiu Y.-L."/>
            <person name="Ohashi A."/>
            <person name="Liu W.-T."/>
            <person name="Yuji S."/>
        </authorList>
    </citation>
    <scope>NUCLEOTIDE SEQUENCE</scope>
    <source>
        <strain evidence="7">FB</strain>
    </source>
</reference>
<dbReference type="RefSeq" id="WP_243153001.1">
    <property type="nucleotide sequence ID" value="NZ_LSRS01000003.1"/>
</dbReference>
<evidence type="ECO:0000256" key="1">
    <source>
        <dbReference type="ARBA" id="ARBA00006773"/>
    </source>
</evidence>
<organism evidence="7 8">
    <name type="scientific">Sporotomaculum syntrophicum</name>
    <dbReference type="NCBI Taxonomy" id="182264"/>
    <lineage>
        <taxon>Bacteria</taxon>
        <taxon>Bacillati</taxon>
        <taxon>Bacillota</taxon>
        <taxon>Clostridia</taxon>
        <taxon>Eubacteriales</taxon>
        <taxon>Desulfallaceae</taxon>
        <taxon>Sporotomaculum</taxon>
    </lineage>
</organism>
<evidence type="ECO:0000256" key="4">
    <source>
        <dbReference type="ARBA" id="ARBA00047720"/>
    </source>
</evidence>
<evidence type="ECO:0000259" key="6">
    <source>
        <dbReference type="Pfam" id="PF13382"/>
    </source>
</evidence>
<gene>
    <name evidence="7" type="primary">yerA_1</name>
    <name evidence="7" type="ORF">SPSYN_01903</name>
</gene>
<dbReference type="Gene3D" id="2.30.40.10">
    <property type="entry name" value="Urease, subunit C, domain 1"/>
    <property type="match status" value="1"/>
</dbReference>
<proteinExistence type="inferred from homology"/>
<evidence type="ECO:0000259" key="5">
    <source>
        <dbReference type="Pfam" id="PF01979"/>
    </source>
</evidence>
<dbReference type="SUPFAM" id="SSF51338">
    <property type="entry name" value="Composite domain of metallo-dependent hydrolases"/>
    <property type="match status" value="1"/>
</dbReference>
<evidence type="ECO:0000256" key="2">
    <source>
        <dbReference type="ARBA" id="ARBA00012782"/>
    </source>
</evidence>
<comment type="caution">
    <text evidence="7">The sequence shown here is derived from an EMBL/GenBank/DDBJ whole genome shotgun (WGS) entry which is preliminary data.</text>
</comment>
<dbReference type="InterPro" id="IPR006680">
    <property type="entry name" value="Amidohydro-rel"/>
</dbReference>
<dbReference type="AlphaFoldDB" id="A0A9D2WQK6"/>
<sequence>MMSSQGGFYNLDIKEYQELIQVPLGKVYADKIITNANLINVYTGKIQTGINVAIKNSRIAYVGTSSNMVGEATEVIDATGLYLAPGYIGPHEHTDFGANPIALTNEILPHGTTTILTDTTSITGALRAKGVQGMMDMTEHLPLKFFYCICAANPILPNIEGEECLTMEEFISFLNHPRAIAVSEIVAWVRALDLDETLLSKLAYARGINKRIEGHGAGCSPDTLNALVNVGITSCHESISAEDIHHRVSLGVHAMFRHGSILSDMEKLSKVITLDPEFDTRWLMMTPDWFSPRDILTKGYMKYLVEDAIKYGIPPVTAIQMATINAAQYMGVDQIIGGIGPSRFADILFLESPILPDPVKVMVNGEIVAENGKLLQELPLNLPKLSIENWRPGRVPTFAVTPEHFAVKATAADGENVKVPVVKIINRTITKLDYANLPVKSGQIMTEGEDILKISMVHISRNRLVSAFMKGYGASIGALASSTSHDHHAPFVIGNNDADMALAFNRLLEIGGGLVLVDGGVIRAECPMVIGGIMSDQDVGSLDRAQRVIEDYLIERGAHSGPLITMDFMAHTGVPFIRMTPSGLYDVRSKKILFS</sequence>
<evidence type="ECO:0000256" key="3">
    <source>
        <dbReference type="ARBA" id="ARBA00022801"/>
    </source>
</evidence>
<dbReference type="InterPro" id="IPR011059">
    <property type="entry name" value="Metal-dep_hydrolase_composite"/>
</dbReference>
<feature type="domain" description="Adenine deaminase C-terminal" evidence="6">
    <location>
        <begin position="428"/>
        <end position="590"/>
    </location>
</feature>
<feature type="domain" description="Amidohydrolase-related" evidence="5">
    <location>
        <begin position="83"/>
        <end position="367"/>
    </location>
</feature>
<dbReference type="Pfam" id="PF13382">
    <property type="entry name" value="Adenine_deam_C"/>
    <property type="match status" value="1"/>
</dbReference>
<dbReference type="Gene3D" id="3.20.20.140">
    <property type="entry name" value="Metal-dependent hydrolases"/>
    <property type="match status" value="1"/>
</dbReference>